<evidence type="ECO:0000256" key="1">
    <source>
        <dbReference type="ARBA" id="ARBA00010364"/>
    </source>
</evidence>
<dbReference type="PANTHER" id="PTHR13420:SF7">
    <property type="entry name" value="UPF0235 PROTEIN C15ORF40"/>
    <property type="match status" value="1"/>
</dbReference>
<protein>
    <recommendedName>
        <fullName evidence="2">UPF0235 protein sce8156</fullName>
    </recommendedName>
</protein>
<gene>
    <name evidence="4" type="ordered locus">sce8156</name>
</gene>
<dbReference type="GO" id="GO:0005737">
    <property type="term" value="C:cytoplasm"/>
    <property type="evidence" value="ECO:0007669"/>
    <property type="project" value="TreeGrafter"/>
</dbReference>
<accession>A9FMG3</accession>
<dbReference type="STRING" id="448385.sce8156"/>
<dbReference type="InterPro" id="IPR036591">
    <property type="entry name" value="YggU-like_sf"/>
</dbReference>
<dbReference type="eggNOG" id="COG1872">
    <property type="taxonomic scope" value="Bacteria"/>
</dbReference>
<dbReference type="EMBL" id="AM746676">
    <property type="protein sequence ID" value="CAN98326.1"/>
    <property type="molecule type" value="Genomic_DNA"/>
</dbReference>
<organism evidence="4 5">
    <name type="scientific">Sorangium cellulosum (strain So ce56)</name>
    <name type="common">Polyangium cellulosum (strain So ce56)</name>
    <dbReference type="NCBI Taxonomy" id="448385"/>
    <lineage>
        <taxon>Bacteria</taxon>
        <taxon>Pseudomonadati</taxon>
        <taxon>Myxococcota</taxon>
        <taxon>Polyangia</taxon>
        <taxon>Polyangiales</taxon>
        <taxon>Polyangiaceae</taxon>
        <taxon>Sorangium</taxon>
    </lineage>
</organism>
<evidence type="ECO:0000313" key="5">
    <source>
        <dbReference type="Proteomes" id="UP000002139"/>
    </source>
</evidence>
<proteinExistence type="inferred from homology"/>
<dbReference type="HOGENOM" id="CLU_1843810_0_0_7"/>
<name>A9FMG3_SORC5</name>
<dbReference type="SMART" id="SM01152">
    <property type="entry name" value="DUF167"/>
    <property type="match status" value="1"/>
</dbReference>
<dbReference type="AlphaFoldDB" id="A9FMG3"/>
<dbReference type="NCBIfam" id="TIGR00251">
    <property type="entry name" value="DUF167 family protein"/>
    <property type="match status" value="1"/>
</dbReference>
<dbReference type="PANTHER" id="PTHR13420">
    <property type="entry name" value="UPF0235 PROTEIN C15ORF40"/>
    <property type="match status" value="1"/>
</dbReference>
<sequence length="139" mass="14698">MAARRATSPRVAGTTREPQIRYDAAGQMSKPEESGAVGEWSRLAITERAEGVRISVQVRPKSSRSAIVGVREGALDVSLTAPPVEGAANAELVKLLSRALDVRKSDVQIALGASGRSKVVAVRGLKEAEARKRLAGAKR</sequence>
<reference evidence="4 5" key="1">
    <citation type="journal article" date="2007" name="Nat. Biotechnol.">
        <title>Complete genome sequence of the myxobacterium Sorangium cellulosum.</title>
        <authorList>
            <person name="Schneiker S."/>
            <person name="Perlova O."/>
            <person name="Kaiser O."/>
            <person name="Gerth K."/>
            <person name="Alici A."/>
            <person name="Altmeyer M.O."/>
            <person name="Bartels D."/>
            <person name="Bekel T."/>
            <person name="Beyer S."/>
            <person name="Bode E."/>
            <person name="Bode H.B."/>
            <person name="Bolten C.J."/>
            <person name="Choudhuri J.V."/>
            <person name="Doss S."/>
            <person name="Elnakady Y.A."/>
            <person name="Frank B."/>
            <person name="Gaigalat L."/>
            <person name="Goesmann A."/>
            <person name="Groeger C."/>
            <person name="Gross F."/>
            <person name="Jelsbak L."/>
            <person name="Jelsbak L."/>
            <person name="Kalinowski J."/>
            <person name="Kegler C."/>
            <person name="Knauber T."/>
            <person name="Konietzny S."/>
            <person name="Kopp M."/>
            <person name="Krause L."/>
            <person name="Krug D."/>
            <person name="Linke B."/>
            <person name="Mahmud T."/>
            <person name="Martinez-Arias R."/>
            <person name="McHardy A.C."/>
            <person name="Merai M."/>
            <person name="Meyer F."/>
            <person name="Mormann S."/>
            <person name="Munoz-Dorado J."/>
            <person name="Perez J."/>
            <person name="Pradella S."/>
            <person name="Rachid S."/>
            <person name="Raddatz G."/>
            <person name="Rosenau F."/>
            <person name="Rueckert C."/>
            <person name="Sasse F."/>
            <person name="Scharfe M."/>
            <person name="Schuster S.C."/>
            <person name="Suen G."/>
            <person name="Treuner-Lange A."/>
            <person name="Velicer G.J."/>
            <person name="Vorholter F.-J."/>
            <person name="Weissman K.J."/>
            <person name="Welch R.D."/>
            <person name="Wenzel S.C."/>
            <person name="Whitworth D.E."/>
            <person name="Wilhelm S."/>
            <person name="Wittmann C."/>
            <person name="Bloecker H."/>
            <person name="Puehler A."/>
            <person name="Mueller R."/>
        </authorList>
    </citation>
    <scope>NUCLEOTIDE SEQUENCE [LARGE SCALE GENOMIC DNA]</scope>
    <source>
        <strain evidence="5">So ce56</strain>
    </source>
</reference>
<keyword evidence="5" id="KW-1185">Reference proteome</keyword>
<evidence type="ECO:0000256" key="2">
    <source>
        <dbReference type="HAMAP-Rule" id="MF_00634"/>
    </source>
</evidence>
<dbReference type="HAMAP" id="MF_00634">
    <property type="entry name" value="UPF0235"/>
    <property type="match status" value="1"/>
</dbReference>
<comment type="similarity">
    <text evidence="1 2">Belongs to the UPF0235 family.</text>
</comment>
<dbReference type="Pfam" id="PF02594">
    <property type="entry name" value="DUF167"/>
    <property type="match status" value="1"/>
</dbReference>
<dbReference type="BioCyc" id="SCEL448385:SCE_RS41780-MONOMER"/>
<evidence type="ECO:0000313" key="4">
    <source>
        <dbReference type="EMBL" id="CAN98326.1"/>
    </source>
</evidence>
<dbReference type="Proteomes" id="UP000002139">
    <property type="component" value="Chromosome"/>
</dbReference>
<dbReference type="InterPro" id="IPR003746">
    <property type="entry name" value="DUF167"/>
</dbReference>
<feature type="region of interest" description="Disordered" evidence="3">
    <location>
        <begin position="1"/>
        <end position="38"/>
    </location>
</feature>
<dbReference type="SUPFAM" id="SSF69786">
    <property type="entry name" value="YggU-like"/>
    <property type="match status" value="1"/>
</dbReference>
<evidence type="ECO:0000256" key="3">
    <source>
        <dbReference type="SAM" id="MobiDB-lite"/>
    </source>
</evidence>
<dbReference type="Gene3D" id="3.30.1200.10">
    <property type="entry name" value="YggU-like"/>
    <property type="match status" value="1"/>
</dbReference>
<dbReference type="KEGG" id="scl:sce8156"/>